<protein>
    <recommendedName>
        <fullName evidence="3">Ricin B lectin domain-containing protein</fullName>
    </recommendedName>
</protein>
<evidence type="ECO:0000256" key="1">
    <source>
        <dbReference type="ARBA" id="ARBA00022729"/>
    </source>
</evidence>
<feature type="signal peptide" evidence="2">
    <location>
        <begin position="1"/>
        <end position="26"/>
    </location>
</feature>
<dbReference type="InterPro" id="IPR013783">
    <property type="entry name" value="Ig-like_fold"/>
</dbReference>
<dbReference type="Pfam" id="PF13517">
    <property type="entry name" value="FG-GAP_3"/>
    <property type="match status" value="1"/>
</dbReference>
<dbReference type="Gene3D" id="2.80.10.50">
    <property type="match status" value="1"/>
</dbReference>
<keyword evidence="1 2" id="KW-0732">Signal</keyword>
<gene>
    <name evidence="4" type="ORF">Amac_003010</name>
</gene>
<accession>A0A5M3WCZ9</accession>
<dbReference type="NCBIfam" id="NF033679">
    <property type="entry name" value="DNRLRE_dom"/>
    <property type="match status" value="1"/>
</dbReference>
<evidence type="ECO:0000313" key="4">
    <source>
        <dbReference type="EMBL" id="GES06706.1"/>
    </source>
</evidence>
<dbReference type="PROSITE" id="PS50231">
    <property type="entry name" value="RICIN_B_LECTIN"/>
    <property type="match status" value="1"/>
</dbReference>
<dbReference type="EMBL" id="BLAE01000003">
    <property type="protein sequence ID" value="GES06706.1"/>
    <property type="molecule type" value="Genomic_DNA"/>
</dbReference>
<evidence type="ECO:0000256" key="2">
    <source>
        <dbReference type="SAM" id="SignalP"/>
    </source>
</evidence>
<dbReference type="InterPro" id="IPR000772">
    <property type="entry name" value="Ricin_B_lectin"/>
</dbReference>
<dbReference type="RefSeq" id="WP_170322255.1">
    <property type="nucleotide sequence ID" value="NZ_BAAAHL010000022.1"/>
</dbReference>
<sequence>MRLAKAACASALGLLLAGTGAPPIMAQTAAATVLADETRKFTGVRQHWNVLRKQFGNNSYYDKATIESDDTTRGTLRAGHNSDGGGTTARTILQLDTSRVARTHILWAKLRLWQAWSSKDCGNGNESGGAVDVYQVPAFNSGTTWNATWNTTAWATNLGGNSKAVRRYGGGYQGRCPDDWVAFDVTGAVRKVAEAGDTSISLGLRAENESDEYSWKRYLIFGGANGKNPNLDIGYNTLPAAPAALVTDDDSAPGDATDDAVCVAGPARPAITSATPKLSAKMIDGDGSTHAEFEWSEVGVGRIGGTTTGLVADGANASATIPAGTFQEGHTYSWRVRGYDLLGAYGTDNGAWSRACEFTVETPGPANSPPLPSISSTDFARDDFGPTAIGVPGKVTFSGTDVVAFRYGFRQDALAMTVPARPDGTAEVPITMWHGDPAELWVQAVDRAGNKSVGPDGDPASGIARYPFQAVDGSGQIPHERGDLNGDGGADLTVLTDGDRGRAQVWNLTGASPVNVFDAGAFPLDKVKSAAGDFDGDGRTDLAMFRDEGGGRTTLHLLASDGNALTGTQVWESATWDWAKTKVVAGNFDGDEAKRDDLAVMYDLGGATLDLRVFLGTGDGFAAPAAWGSAARDATKIKLVAGDFDGDGAHDLAEIRDLGSRIGIYILPSTRSSFAAPATWYDDPSRGWSWAKTKLVGADVTGDGRAEIAAFYRYSEANQTSLYLFANTGTGFVPPPTIPLWQSGDHSWNWHLVEPTAGDLDGDNDEDLIVDYACCGSAQHVLWRFTAAAGTVAAPQQYWRGALSTTGRSGVEVDPAATYQLVASHSGRCVAVANAGTADNAAMIQYDCPGGANQRFRVVATGAAQFMLQPAHVTGKCVTAGASSAPGTKAVQYTCAAPSGDQAYRLEYVAGSGDDTLVRLRPMHSGNCLDVAGANLLNNALIHQWACLNTPNQEFYLRRS</sequence>
<evidence type="ECO:0000259" key="3">
    <source>
        <dbReference type="SMART" id="SM00458"/>
    </source>
</evidence>
<dbReference type="InterPro" id="IPR013517">
    <property type="entry name" value="FG-GAP"/>
</dbReference>
<dbReference type="AlphaFoldDB" id="A0A5M3WCZ9"/>
<feature type="domain" description="Ricin B lectin" evidence="3">
    <location>
        <begin position="817"/>
        <end position="958"/>
    </location>
</feature>
<dbReference type="GO" id="GO:0005975">
    <property type="term" value="P:carbohydrate metabolic process"/>
    <property type="evidence" value="ECO:0007669"/>
    <property type="project" value="UniProtKB-ARBA"/>
</dbReference>
<dbReference type="Pfam" id="PF00652">
    <property type="entry name" value="Ricin_B_lectin"/>
    <property type="match status" value="1"/>
</dbReference>
<reference evidence="4 5" key="1">
    <citation type="submission" date="2019-10" db="EMBL/GenBank/DDBJ databases">
        <title>Whole genome shotgun sequence of Acrocarpospora macrocephala NBRC 16266.</title>
        <authorList>
            <person name="Ichikawa N."/>
            <person name="Kimura A."/>
            <person name="Kitahashi Y."/>
            <person name="Komaki H."/>
            <person name="Oguchi A."/>
        </authorList>
    </citation>
    <scope>NUCLEOTIDE SEQUENCE [LARGE SCALE GENOMIC DNA]</scope>
    <source>
        <strain evidence="4 5">NBRC 16266</strain>
    </source>
</reference>
<proteinExistence type="predicted"/>
<feature type="chain" id="PRO_5024425720" description="Ricin B lectin domain-containing protein" evidence="2">
    <location>
        <begin position="27"/>
        <end position="960"/>
    </location>
</feature>
<dbReference type="InterPro" id="IPR035992">
    <property type="entry name" value="Ricin_B-like_lectins"/>
</dbReference>
<dbReference type="SMART" id="SM00458">
    <property type="entry name" value="RICIN"/>
    <property type="match status" value="1"/>
</dbReference>
<dbReference type="Proteomes" id="UP000331127">
    <property type="component" value="Unassembled WGS sequence"/>
</dbReference>
<dbReference type="Gene3D" id="2.40.128.340">
    <property type="match status" value="2"/>
</dbReference>
<comment type="caution">
    <text evidence="4">The sequence shown here is derived from an EMBL/GenBank/DDBJ whole genome shotgun (WGS) entry which is preliminary data.</text>
</comment>
<organism evidence="4 5">
    <name type="scientific">Acrocarpospora macrocephala</name>
    <dbReference type="NCBI Taxonomy" id="150177"/>
    <lineage>
        <taxon>Bacteria</taxon>
        <taxon>Bacillati</taxon>
        <taxon>Actinomycetota</taxon>
        <taxon>Actinomycetes</taxon>
        <taxon>Streptosporangiales</taxon>
        <taxon>Streptosporangiaceae</taxon>
        <taxon>Acrocarpospora</taxon>
    </lineage>
</organism>
<dbReference type="PANTHER" id="PTHR46580">
    <property type="entry name" value="SENSOR KINASE-RELATED"/>
    <property type="match status" value="1"/>
</dbReference>
<dbReference type="SUPFAM" id="SSF69318">
    <property type="entry name" value="Integrin alpha N-terminal domain"/>
    <property type="match status" value="1"/>
</dbReference>
<name>A0A5M3WCZ9_9ACTN</name>
<evidence type="ECO:0000313" key="5">
    <source>
        <dbReference type="Proteomes" id="UP000331127"/>
    </source>
</evidence>
<keyword evidence="5" id="KW-1185">Reference proteome</keyword>
<dbReference type="InterPro" id="IPR028994">
    <property type="entry name" value="Integrin_alpha_N"/>
</dbReference>
<dbReference type="SUPFAM" id="SSF50370">
    <property type="entry name" value="Ricin B-like lectins"/>
    <property type="match status" value="1"/>
</dbReference>
<dbReference type="Gene3D" id="2.60.40.10">
    <property type="entry name" value="Immunoglobulins"/>
    <property type="match status" value="1"/>
</dbReference>